<comment type="caution">
    <text evidence="2">The sequence shown here is derived from an EMBL/GenBank/DDBJ whole genome shotgun (WGS) entry which is preliminary data.</text>
</comment>
<dbReference type="InterPro" id="IPR000157">
    <property type="entry name" value="TIR_dom"/>
</dbReference>
<dbReference type="InterPro" id="IPR035897">
    <property type="entry name" value="Toll_tir_struct_dom_sf"/>
</dbReference>
<dbReference type="Pfam" id="PF13676">
    <property type="entry name" value="TIR_2"/>
    <property type="match status" value="1"/>
</dbReference>
<dbReference type="Proteomes" id="UP000075635">
    <property type="component" value="Unassembled WGS sequence"/>
</dbReference>
<evidence type="ECO:0000313" key="2">
    <source>
        <dbReference type="EMBL" id="KYF75481.1"/>
    </source>
</evidence>
<dbReference type="Pfam" id="PF13289">
    <property type="entry name" value="SIR2_2"/>
    <property type="match status" value="1"/>
</dbReference>
<dbReference type="GO" id="GO:0007165">
    <property type="term" value="P:signal transduction"/>
    <property type="evidence" value="ECO:0007669"/>
    <property type="project" value="InterPro"/>
</dbReference>
<dbReference type="SUPFAM" id="SSF52540">
    <property type="entry name" value="P-loop containing nucleoside triphosphate hydrolases"/>
    <property type="match status" value="1"/>
</dbReference>
<gene>
    <name evidence="2" type="ORF">BE17_33675</name>
</gene>
<dbReference type="SMART" id="SM00382">
    <property type="entry name" value="AAA"/>
    <property type="match status" value="1"/>
</dbReference>
<dbReference type="Gene3D" id="3.40.50.10140">
    <property type="entry name" value="Toll/interleukin-1 receptor homology (TIR) domain"/>
    <property type="match status" value="1"/>
</dbReference>
<evidence type="ECO:0000259" key="1">
    <source>
        <dbReference type="PROSITE" id="PS50104"/>
    </source>
</evidence>
<name>A0A150R5P3_SORCE</name>
<organism evidence="2 3">
    <name type="scientific">Sorangium cellulosum</name>
    <name type="common">Polyangium cellulosum</name>
    <dbReference type="NCBI Taxonomy" id="56"/>
    <lineage>
        <taxon>Bacteria</taxon>
        <taxon>Pseudomonadati</taxon>
        <taxon>Myxococcota</taxon>
        <taxon>Polyangia</taxon>
        <taxon>Polyangiales</taxon>
        <taxon>Polyangiaceae</taxon>
        <taxon>Sorangium</taxon>
    </lineage>
</organism>
<dbReference type="Gene3D" id="3.40.50.300">
    <property type="entry name" value="P-loop containing nucleotide triphosphate hydrolases"/>
    <property type="match status" value="1"/>
</dbReference>
<sequence>MAATGGNPVASWTGLLRDGVSRCEHVVPGLPRGWASRVRQEIESGDIDDLLSAAEKISSKLNPQSGEYRRWLRETIGALRVTDPSVIEALQALRVPIATTNYDGLIEDVTGLAAVTWRHGSEVERVLRGDDPGVVHLHGHWRESESVVLGIRSYDAVLGDAHAQTMLRALRATRTFLFVGFGAGLADPNFGALLRWSRGVFAGSDYRHFRLALAEDVARFQAEHQPEERVFVLPYGTTRTDLASFLRSLVPGAPATRPATSHAPPPAIATAPMSAPRAAAAGVITPPARRPLRVVFGYSRRDDEYRDRLHVHLTPLRRQGLIDTWHDALMDPGVNVRAAVNDRFDAADIVLLLISASFLASDFSYGDVMQRVLARHNAGETRVVPILLSPCDWQGSPYGELQALPRNARPITSWTDHDEAFLDVVRSIRLLVEELAAKLTMVTSTSTVPQATPERAYQLFDVFMKSGMPTVTFVATKRFQDLKLALAQPGRGVVIEGPSGIGKTTALRQAIKQLREEGHLVAGGSAPEILSARKQADVARLATIEQWHRGTVAIDDFHRLPRELLQRMADYLKSLADEDAADRKLVVVGIPKTGQALIDLAFDLANRIEVITFNRVDSALVQKMIVQGERALNVRFDRRAEIILASDGSLNIAQFLCFYLCQAESVFTTRSKTATVRCDIGDAIRNVLTALSPKFREPMRRFARMAGPQDRVCVRLLEELRRSDEGSVSLLMLKDTAPALATPLRRFEEEQWMQTLQASYPELEMFLFYDPSMHRITIDDPQLAFYLRSVHLEEIAREAGVLKQQGGSRIFISYVLSDLRWLERLQVHLGPLTKRGLVLDIWEESRLTRHAGAYSELRQVIEAAAMSIVLVSADYLVSEFSGNPDRGGIDVLLGVAAENGASVRPVVLKPCLLTGSGLDRFPVLNPDAALSEMGESAVESTLVRLAEEIARLL</sequence>
<dbReference type="CDD" id="cd00009">
    <property type="entry name" value="AAA"/>
    <property type="match status" value="1"/>
</dbReference>
<dbReference type="PROSITE" id="PS50104">
    <property type="entry name" value="TIR"/>
    <property type="match status" value="1"/>
</dbReference>
<proteinExistence type="predicted"/>
<feature type="domain" description="TIR" evidence="1">
    <location>
        <begin position="290"/>
        <end position="432"/>
    </location>
</feature>
<reference evidence="2 3" key="1">
    <citation type="submission" date="2014-02" db="EMBL/GenBank/DDBJ databases">
        <title>The small core and large imbalanced accessory genome model reveals a collaborative survival strategy of Sorangium cellulosum strains in nature.</title>
        <authorList>
            <person name="Han K."/>
            <person name="Peng R."/>
            <person name="Blom J."/>
            <person name="Li Y.-Z."/>
        </authorList>
    </citation>
    <scope>NUCLEOTIDE SEQUENCE [LARGE SCALE GENOMIC DNA]</scope>
    <source>
        <strain evidence="2 3">So0011-07</strain>
    </source>
</reference>
<protein>
    <recommendedName>
        <fullName evidence="1">TIR domain-containing protein</fullName>
    </recommendedName>
</protein>
<accession>A0A150R5P3</accession>
<dbReference type="InterPro" id="IPR027417">
    <property type="entry name" value="P-loop_NTPase"/>
</dbReference>
<evidence type="ECO:0000313" key="3">
    <source>
        <dbReference type="Proteomes" id="UP000075635"/>
    </source>
</evidence>
<dbReference type="EMBL" id="JEMB01003116">
    <property type="protein sequence ID" value="KYF75481.1"/>
    <property type="molecule type" value="Genomic_DNA"/>
</dbReference>
<dbReference type="InterPro" id="IPR003593">
    <property type="entry name" value="AAA+_ATPase"/>
</dbReference>
<dbReference type="SUPFAM" id="SSF52200">
    <property type="entry name" value="Toll/Interleukin receptor TIR domain"/>
    <property type="match status" value="1"/>
</dbReference>
<dbReference type="AlphaFoldDB" id="A0A150R5P3"/>